<proteinExistence type="inferred from homology"/>
<dbReference type="Proteomes" id="UP000287166">
    <property type="component" value="Unassembled WGS sequence"/>
</dbReference>
<dbReference type="InterPro" id="IPR023251">
    <property type="entry name" value="Brr1"/>
</dbReference>
<dbReference type="PRINTS" id="PR02039">
    <property type="entry name" value="SPLICEFRBRR1"/>
</dbReference>
<dbReference type="PANTHER" id="PTHR12794">
    <property type="entry name" value="GEMIN2"/>
    <property type="match status" value="1"/>
</dbReference>
<protein>
    <recommendedName>
        <fullName evidence="5">Survival motor neuron interacting protein</fullName>
    </recommendedName>
</protein>
<organism evidence="3 4">
    <name type="scientific">Sparassis crispa</name>
    <dbReference type="NCBI Taxonomy" id="139825"/>
    <lineage>
        <taxon>Eukaryota</taxon>
        <taxon>Fungi</taxon>
        <taxon>Dikarya</taxon>
        <taxon>Basidiomycota</taxon>
        <taxon>Agaricomycotina</taxon>
        <taxon>Agaricomycetes</taxon>
        <taxon>Polyporales</taxon>
        <taxon>Sparassidaceae</taxon>
        <taxon>Sparassis</taxon>
    </lineage>
</organism>
<evidence type="ECO:0000256" key="2">
    <source>
        <dbReference type="SAM" id="MobiDB-lite"/>
    </source>
</evidence>
<dbReference type="GeneID" id="38776934"/>
<dbReference type="GO" id="GO:0030532">
    <property type="term" value="C:small nuclear ribonucleoprotein complex"/>
    <property type="evidence" value="ECO:0007669"/>
    <property type="project" value="InterPro"/>
</dbReference>
<dbReference type="GO" id="GO:0032797">
    <property type="term" value="C:SMN complex"/>
    <property type="evidence" value="ECO:0007669"/>
    <property type="project" value="TreeGrafter"/>
</dbReference>
<name>A0A401GCX8_9APHY</name>
<feature type="compositionally biased region" description="Basic and acidic residues" evidence="2">
    <location>
        <begin position="216"/>
        <end position="227"/>
    </location>
</feature>
<comment type="caution">
    <text evidence="3">The sequence shown here is derived from an EMBL/GenBank/DDBJ whole genome shotgun (WGS) entry which is preliminary data.</text>
</comment>
<dbReference type="Pfam" id="PF04938">
    <property type="entry name" value="SIP1"/>
    <property type="match status" value="1"/>
</dbReference>
<dbReference type="RefSeq" id="XP_027610930.1">
    <property type="nucleotide sequence ID" value="XM_027755129.1"/>
</dbReference>
<accession>A0A401GCX8</accession>
<dbReference type="GO" id="GO:0000387">
    <property type="term" value="P:spliceosomal snRNP assembly"/>
    <property type="evidence" value="ECO:0007669"/>
    <property type="project" value="InterPro"/>
</dbReference>
<keyword evidence="4" id="KW-1185">Reference proteome</keyword>
<dbReference type="EMBL" id="BFAD01000002">
    <property type="protein sequence ID" value="GBE80017.1"/>
    <property type="molecule type" value="Genomic_DNA"/>
</dbReference>
<dbReference type="OrthoDB" id="428895at2759"/>
<sequence length="370" mass="42834">MAPKRKASDMDLSDADEEPMLGRQVLPVANLPHDYSGEPMDGLQYLFTVRRNARKLPHYTRVANPYEIREDPVEPATSTIFLGRFRNFRRNSAQPTIHVHVPASASPHKIMPEKKQRDQWWAFIEGRPQTDWDPPKKPQQNKQNKWRNDRYSRGLRGFPDDTDERELSYDYREEGRAYASEQEALRATDMKDASVLEASGSLPTPFGTPAPQELSPGEKCDDVDKQAHRGRREPTPSLMQYIDHRYALHLLMYFTHWINVHLEQPHRPPAYFTHTHARWIFILLSRVEDYVSADETSLLRNLARACMSLIKENMIRRTVSIETASPDEATPVDISMDERSCWLIITAIVGIWGQRDLWVDAEEMLANMVV</sequence>
<dbReference type="Gene3D" id="1.20.58.1070">
    <property type="match status" value="1"/>
</dbReference>
<evidence type="ECO:0000256" key="1">
    <source>
        <dbReference type="ARBA" id="ARBA00025758"/>
    </source>
</evidence>
<reference evidence="3 4" key="1">
    <citation type="journal article" date="2018" name="Sci. Rep.">
        <title>Genome sequence of the cauliflower mushroom Sparassis crispa (Hanabiratake) and its association with beneficial usage.</title>
        <authorList>
            <person name="Kiyama R."/>
            <person name="Furutani Y."/>
            <person name="Kawaguchi K."/>
            <person name="Nakanishi T."/>
        </authorList>
    </citation>
    <scope>NUCLEOTIDE SEQUENCE [LARGE SCALE GENOMIC DNA]</scope>
</reference>
<gene>
    <name evidence="3" type="ORF">SCP_0212190</name>
</gene>
<dbReference type="InterPro" id="IPR035426">
    <property type="entry name" value="Gemin2/Brr1"/>
</dbReference>
<evidence type="ECO:0000313" key="3">
    <source>
        <dbReference type="EMBL" id="GBE80017.1"/>
    </source>
</evidence>
<dbReference type="AlphaFoldDB" id="A0A401GCX8"/>
<evidence type="ECO:0008006" key="5">
    <source>
        <dbReference type="Google" id="ProtNLM"/>
    </source>
</evidence>
<dbReference type="PANTHER" id="PTHR12794:SF0">
    <property type="entry name" value="GEM-ASSOCIATED PROTEIN 2"/>
    <property type="match status" value="1"/>
</dbReference>
<comment type="similarity">
    <text evidence="1">Belongs to the gemin-2 family.</text>
</comment>
<feature type="region of interest" description="Disordered" evidence="2">
    <location>
        <begin position="126"/>
        <end position="166"/>
    </location>
</feature>
<evidence type="ECO:0000313" key="4">
    <source>
        <dbReference type="Proteomes" id="UP000287166"/>
    </source>
</evidence>
<dbReference type="InParanoid" id="A0A401GCX8"/>
<feature type="region of interest" description="Disordered" evidence="2">
    <location>
        <begin position="198"/>
        <end position="235"/>
    </location>
</feature>